<dbReference type="PANTHER" id="PTHR32309:SF13">
    <property type="entry name" value="FERRIC ENTEROBACTIN TRANSPORT PROTEIN FEPE"/>
    <property type="match status" value="1"/>
</dbReference>
<keyword evidence="4 8" id="KW-0812">Transmembrane</keyword>
<feature type="transmembrane region" description="Helical" evidence="8">
    <location>
        <begin position="20"/>
        <end position="40"/>
    </location>
</feature>
<dbReference type="OrthoDB" id="2360475at2"/>
<dbReference type="AlphaFoldDB" id="A0A1M7K4H4"/>
<keyword evidence="12" id="KW-1185">Reference proteome</keyword>
<comment type="subcellular location">
    <subcellularLocation>
        <location evidence="1">Cell membrane</location>
        <topology evidence="1">Multi-pass membrane protein</topology>
    </subcellularLocation>
</comment>
<dbReference type="RefSeq" id="WP_073199433.1">
    <property type="nucleotide sequence ID" value="NZ_FRCZ01000001.1"/>
</dbReference>
<dbReference type="Pfam" id="PF02706">
    <property type="entry name" value="Wzz"/>
    <property type="match status" value="1"/>
</dbReference>
<gene>
    <name evidence="11" type="ORF">SAMN05216179_0564</name>
</gene>
<feature type="region of interest" description="Disordered" evidence="7">
    <location>
        <begin position="232"/>
        <end position="255"/>
    </location>
</feature>
<evidence type="ECO:0000256" key="5">
    <source>
        <dbReference type="ARBA" id="ARBA00022989"/>
    </source>
</evidence>
<feature type="domain" description="Polysaccharide chain length determinant N-terminal" evidence="9">
    <location>
        <begin position="3"/>
        <end position="93"/>
    </location>
</feature>
<evidence type="ECO:0000256" key="7">
    <source>
        <dbReference type="SAM" id="MobiDB-lite"/>
    </source>
</evidence>
<accession>A0A1M7K4H4</accession>
<keyword evidence="3" id="KW-1003">Cell membrane</keyword>
<evidence type="ECO:0000256" key="3">
    <source>
        <dbReference type="ARBA" id="ARBA00022475"/>
    </source>
</evidence>
<name>A0A1M7K4H4_9BACI</name>
<dbReference type="PANTHER" id="PTHR32309">
    <property type="entry name" value="TYROSINE-PROTEIN KINASE"/>
    <property type="match status" value="1"/>
</dbReference>
<reference evidence="11 12" key="1">
    <citation type="submission" date="2016-11" db="EMBL/GenBank/DDBJ databases">
        <authorList>
            <person name="Jaros S."/>
            <person name="Januszkiewicz K."/>
            <person name="Wedrychowicz H."/>
        </authorList>
    </citation>
    <scope>NUCLEOTIDE SEQUENCE [LARGE SCALE GENOMIC DNA]</scope>
    <source>
        <strain evidence="11 12">CGMCC 1.10681</strain>
    </source>
</reference>
<dbReference type="GO" id="GO:0004713">
    <property type="term" value="F:protein tyrosine kinase activity"/>
    <property type="evidence" value="ECO:0007669"/>
    <property type="project" value="TreeGrafter"/>
</dbReference>
<dbReference type="Proteomes" id="UP000184184">
    <property type="component" value="Unassembled WGS sequence"/>
</dbReference>
<feature type="transmembrane region" description="Helical" evidence="8">
    <location>
        <begin position="174"/>
        <end position="195"/>
    </location>
</feature>
<evidence type="ECO:0000256" key="2">
    <source>
        <dbReference type="ARBA" id="ARBA00006683"/>
    </source>
</evidence>
<dbReference type="InterPro" id="IPR003856">
    <property type="entry name" value="LPS_length_determ_N"/>
</dbReference>
<dbReference type="STRING" id="1027249.SAMN05216179_0564"/>
<evidence type="ECO:0000313" key="11">
    <source>
        <dbReference type="EMBL" id="SHM59873.1"/>
    </source>
</evidence>
<comment type="similarity">
    <text evidence="2">Belongs to the CpsC/CapA family.</text>
</comment>
<evidence type="ECO:0000256" key="1">
    <source>
        <dbReference type="ARBA" id="ARBA00004651"/>
    </source>
</evidence>
<evidence type="ECO:0000313" key="12">
    <source>
        <dbReference type="Proteomes" id="UP000184184"/>
    </source>
</evidence>
<evidence type="ECO:0000256" key="4">
    <source>
        <dbReference type="ARBA" id="ARBA00022692"/>
    </source>
</evidence>
<dbReference type="InterPro" id="IPR050445">
    <property type="entry name" value="Bact_polysacc_biosynth/exp"/>
</dbReference>
<sequence length="255" mass="27759">MEETISLKEIFEVLKKRMLLIVLLIIGAAGVSAIISFFILTPSYQSSTQFIVNQDTNETSEVSLNQIRSNVEIINTYNDIVTSNRILSQVVDEMNLTISPGALGEKLSLSNSQNSQVVTLTATDFDPEIAAEIANTTVEVFREDLPNLMNVNNVSVLSEAVVSANPTPVNPKPMLNIAIAIVLGGMVGVGLAFLLEYLDNTIKTEQDVESKLELPILGVVSHIDEKDMLTRMGNPATINGNRERGSVNGQRKKTV</sequence>
<protein>
    <submittedName>
        <fullName evidence="11">Capsular polysaccharide biosynthesis protein</fullName>
    </submittedName>
</protein>
<evidence type="ECO:0000256" key="6">
    <source>
        <dbReference type="ARBA" id="ARBA00023136"/>
    </source>
</evidence>
<dbReference type="GO" id="GO:0005886">
    <property type="term" value="C:plasma membrane"/>
    <property type="evidence" value="ECO:0007669"/>
    <property type="project" value="UniProtKB-SubCell"/>
</dbReference>
<evidence type="ECO:0000256" key="8">
    <source>
        <dbReference type="SAM" id="Phobius"/>
    </source>
</evidence>
<organism evidence="11 12">
    <name type="scientific">Gracilibacillus kekensis</name>
    <dbReference type="NCBI Taxonomy" id="1027249"/>
    <lineage>
        <taxon>Bacteria</taxon>
        <taxon>Bacillati</taxon>
        <taxon>Bacillota</taxon>
        <taxon>Bacilli</taxon>
        <taxon>Bacillales</taxon>
        <taxon>Bacillaceae</taxon>
        <taxon>Gracilibacillus</taxon>
    </lineage>
</organism>
<dbReference type="EMBL" id="FRCZ01000001">
    <property type="protein sequence ID" value="SHM59873.1"/>
    <property type="molecule type" value="Genomic_DNA"/>
</dbReference>
<keyword evidence="6 8" id="KW-0472">Membrane</keyword>
<evidence type="ECO:0000259" key="10">
    <source>
        <dbReference type="Pfam" id="PF13807"/>
    </source>
</evidence>
<evidence type="ECO:0000259" key="9">
    <source>
        <dbReference type="Pfam" id="PF02706"/>
    </source>
</evidence>
<keyword evidence="5 8" id="KW-1133">Transmembrane helix</keyword>
<dbReference type="InterPro" id="IPR032807">
    <property type="entry name" value="GNVR"/>
</dbReference>
<dbReference type="Pfam" id="PF13807">
    <property type="entry name" value="GNVR"/>
    <property type="match status" value="1"/>
</dbReference>
<feature type="domain" description="Tyrosine-protein kinase G-rich" evidence="10">
    <location>
        <begin position="148"/>
        <end position="194"/>
    </location>
</feature>
<proteinExistence type="inferred from homology"/>